<dbReference type="InterPro" id="IPR013324">
    <property type="entry name" value="RNA_pol_sigma_r3/r4-like"/>
</dbReference>
<dbReference type="InterPro" id="IPR013249">
    <property type="entry name" value="RNA_pol_sigma70_r4_t2"/>
</dbReference>
<organism evidence="7 8">
    <name type="scientific">Parabacteroides gordonii MS-1 = DSM 23371</name>
    <dbReference type="NCBI Taxonomy" id="1203610"/>
    <lineage>
        <taxon>Bacteria</taxon>
        <taxon>Pseudomonadati</taxon>
        <taxon>Bacteroidota</taxon>
        <taxon>Bacteroidia</taxon>
        <taxon>Bacteroidales</taxon>
        <taxon>Tannerellaceae</taxon>
        <taxon>Parabacteroides</taxon>
    </lineage>
</organism>
<dbReference type="CDD" id="cd06171">
    <property type="entry name" value="Sigma70_r4"/>
    <property type="match status" value="1"/>
</dbReference>
<evidence type="ECO:0000259" key="6">
    <source>
        <dbReference type="Pfam" id="PF08281"/>
    </source>
</evidence>
<dbReference type="GO" id="GO:0003677">
    <property type="term" value="F:DNA binding"/>
    <property type="evidence" value="ECO:0007669"/>
    <property type="project" value="InterPro"/>
</dbReference>
<feature type="domain" description="RNA polymerase sigma-70 region 2" evidence="5">
    <location>
        <begin position="29"/>
        <end position="94"/>
    </location>
</feature>
<dbReference type="InterPro" id="IPR039425">
    <property type="entry name" value="RNA_pol_sigma-70-like"/>
</dbReference>
<comment type="similarity">
    <text evidence="1">Belongs to the sigma-70 factor family. ECF subfamily.</text>
</comment>
<evidence type="ECO:0000256" key="3">
    <source>
        <dbReference type="ARBA" id="ARBA00023082"/>
    </source>
</evidence>
<dbReference type="AlphaFoldDB" id="A0A0F5JDD2"/>
<dbReference type="NCBIfam" id="TIGR02937">
    <property type="entry name" value="sigma70-ECF"/>
    <property type="match status" value="1"/>
</dbReference>
<dbReference type="PATRIC" id="fig|1203610.3.peg.3312"/>
<dbReference type="Gene3D" id="1.10.1740.10">
    <property type="match status" value="1"/>
</dbReference>
<dbReference type="SUPFAM" id="SSF88659">
    <property type="entry name" value="Sigma3 and sigma4 domains of RNA polymerase sigma factors"/>
    <property type="match status" value="1"/>
</dbReference>
<dbReference type="Proteomes" id="UP000033035">
    <property type="component" value="Unassembled WGS sequence"/>
</dbReference>
<evidence type="ECO:0000259" key="5">
    <source>
        <dbReference type="Pfam" id="PF04542"/>
    </source>
</evidence>
<sequence length="195" mass="23144">MKMTSQILNPDELLWKIAINDDKEAYRTLFDLFYPGLCLYAKRYVDERMVAEDLVQDVFVTLWESRKKIKIESSVRNYLVVSVKNQSLNYLKREGYKQSYIETCLSNSTDPSDYNEFYLLTELQKLLDEALAKLPETYRLIFEMSRLENKSNVEIAETLNIPLRTVERYKAKAIEILKKDLKDYLPLLLYFHLLN</sequence>
<evidence type="ECO:0000313" key="8">
    <source>
        <dbReference type="Proteomes" id="UP000033035"/>
    </source>
</evidence>
<protein>
    <submittedName>
        <fullName evidence="7">RNA polymerase sigma-70 factor</fullName>
    </submittedName>
</protein>
<dbReference type="Gene3D" id="1.10.10.10">
    <property type="entry name" value="Winged helix-like DNA-binding domain superfamily/Winged helix DNA-binding domain"/>
    <property type="match status" value="1"/>
</dbReference>
<comment type="caution">
    <text evidence="7">The sequence shown here is derived from an EMBL/GenBank/DDBJ whole genome shotgun (WGS) entry which is preliminary data.</text>
</comment>
<dbReference type="NCBIfam" id="TIGR02985">
    <property type="entry name" value="Sig70_bacteroi1"/>
    <property type="match status" value="1"/>
</dbReference>
<keyword evidence="8" id="KW-1185">Reference proteome</keyword>
<keyword evidence="3" id="KW-0731">Sigma factor</keyword>
<dbReference type="GO" id="GO:0016987">
    <property type="term" value="F:sigma factor activity"/>
    <property type="evidence" value="ECO:0007669"/>
    <property type="project" value="UniProtKB-KW"/>
</dbReference>
<dbReference type="InterPro" id="IPR013325">
    <property type="entry name" value="RNA_pol_sigma_r2"/>
</dbReference>
<dbReference type="PANTHER" id="PTHR43133">
    <property type="entry name" value="RNA POLYMERASE ECF-TYPE SIGMA FACTO"/>
    <property type="match status" value="1"/>
</dbReference>
<dbReference type="InterPro" id="IPR007627">
    <property type="entry name" value="RNA_pol_sigma70_r2"/>
</dbReference>
<keyword evidence="4" id="KW-0804">Transcription</keyword>
<evidence type="ECO:0000256" key="4">
    <source>
        <dbReference type="ARBA" id="ARBA00023163"/>
    </source>
</evidence>
<dbReference type="STRING" id="1203610.HMPREF1536_03249"/>
<dbReference type="InterPro" id="IPR036388">
    <property type="entry name" value="WH-like_DNA-bd_sf"/>
</dbReference>
<accession>A0A0F5JDD2</accession>
<dbReference type="InterPro" id="IPR014284">
    <property type="entry name" value="RNA_pol_sigma-70_dom"/>
</dbReference>
<dbReference type="Pfam" id="PF04542">
    <property type="entry name" value="Sigma70_r2"/>
    <property type="match status" value="1"/>
</dbReference>
<evidence type="ECO:0000313" key="7">
    <source>
        <dbReference type="EMBL" id="KKB55774.1"/>
    </source>
</evidence>
<reference evidence="7 8" key="1">
    <citation type="submission" date="2013-04" db="EMBL/GenBank/DDBJ databases">
        <title>The Genome Sequence of Parabacteroides gordonii DSM 23371.</title>
        <authorList>
            <consortium name="The Broad Institute Genomics Platform"/>
            <person name="Earl A."/>
            <person name="Ward D."/>
            <person name="Feldgarden M."/>
            <person name="Gevers D."/>
            <person name="Martens E."/>
            <person name="Sakamoto M."/>
            <person name="Benno Y."/>
            <person name="Suzuki N."/>
            <person name="Matsunaga N."/>
            <person name="Koshihara K."/>
            <person name="Seki M."/>
            <person name="Komiya H."/>
            <person name="Walker B."/>
            <person name="Young S."/>
            <person name="Zeng Q."/>
            <person name="Gargeya S."/>
            <person name="Fitzgerald M."/>
            <person name="Haas B."/>
            <person name="Abouelleil A."/>
            <person name="Allen A.W."/>
            <person name="Alvarado L."/>
            <person name="Arachchi H.M."/>
            <person name="Berlin A.M."/>
            <person name="Chapman S.B."/>
            <person name="Gainer-Dewar J."/>
            <person name="Goldberg J."/>
            <person name="Griggs A."/>
            <person name="Gujja S."/>
            <person name="Hansen M."/>
            <person name="Howarth C."/>
            <person name="Imamovic A."/>
            <person name="Ireland A."/>
            <person name="Larimer J."/>
            <person name="McCowan C."/>
            <person name="Murphy C."/>
            <person name="Pearson M."/>
            <person name="Poon T.W."/>
            <person name="Priest M."/>
            <person name="Roberts A."/>
            <person name="Saif S."/>
            <person name="Shea T."/>
            <person name="Sisk P."/>
            <person name="Sykes S."/>
            <person name="Wortman J."/>
            <person name="Nusbaum C."/>
            <person name="Birren B."/>
        </authorList>
    </citation>
    <scope>NUCLEOTIDE SEQUENCE [LARGE SCALE GENOMIC DNA]</scope>
    <source>
        <strain evidence="7 8">MS-1</strain>
    </source>
</reference>
<evidence type="ECO:0000256" key="2">
    <source>
        <dbReference type="ARBA" id="ARBA00023015"/>
    </source>
</evidence>
<gene>
    <name evidence="7" type="ORF">HMPREF1536_03249</name>
</gene>
<feature type="domain" description="RNA polymerase sigma factor 70 region 4 type 2" evidence="6">
    <location>
        <begin position="126"/>
        <end position="174"/>
    </location>
</feature>
<dbReference type="HOGENOM" id="CLU_047691_4_0_10"/>
<name>A0A0F5JDD2_9BACT</name>
<dbReference type="SUPFAM" id="SSF88946">
    <property type="entry name" value="Sigma2 domain of RNA polymerase sigma factors"/>
    <property type="match status" value="1"/>
</dbReference>
<evidence type="ECO:0000256" key="1">
    <source>
        <dbReference type="ARBA" id="ARBA00010641"/>
    </source>
</evidence>
<dbReference type="PANTHER" id="PTHR43133:SF46">
    <property type="entry name" value="RNA POLYMERASE SIGMA-70 FACTOR ECF SUBFAMILY"/>
    <property type="match status" value="1"/>
</dbReference>
<dbReference type="InterPro" id="IPR014327">
    <property type="entry name" value="RNA_pol_sigma70_bacteroid"/>
</dbReference>
<keyword evidence="2" id="KW-0805">Transcription regulation</keyword>
<proteinExistence type="inferred from homology"/>
<dbReference type="GO" id="GO:0006352">
    <property type="term" value="P:DNA-templated transcription initiation"/>
    <property type="evidence" value="ECO:0007669"/>
    <property type="project" value="InterPro"/>
</dbReference>
<dbReference type="Pfam" id="PF08281">
    <property type="entry name" value="Sigma70_r4_2"/>
    <property type="match status" value="1"/>
</dbReference>
<dbReference type="RefSeq" id="WP_028726227.1">
    <property type="nucleotide sequence ID" value="NZ_AUAE01000008.1"/>
</dbReference>
<dbReference type="EMBL" id="AQHW01000015">
    <property type="protein sequence ID" value="KKB55774.1"/>
    <property type="molecule type" value="Genomic_DNA"/>
</dbReference>